<dbReference type="PANTHER" id="PTHR43162:SF1">
    <property type="entry name" value="PRESTALK A DIFFERENTIATION PROTEIN A"/>
    <property type="match status" value="1"/>
</dbReference>
<dbReference type="InterPro" id="IPR051604">
    <property type="entry name" value="Ergot_Alk_Oxidoreductase"/>
</dbReference>
<dbReference type="EMBL" id="JBGEHV010000043">
    <property type="protein sequence ID" value="MEY8041849.1"/>
    <property type="molecule type" value="Genomic_DNA"/>
</dbReference>
<reference evidence="2 3" key="1">
    <citation type="submission" date="2024-08" db="EMBL/GenBank/DDBJ databases">
        <title>Genome mining of Saccharopolyspora cebuensis PGLac3 from Nigerian medicinal plant.</title>
        <authorList>
            <person name="Ezeobiora C.E."/>
            <person name="Igbokwe N.H."/>
            <person name="Amin D.H."/>
            <person name="Mendie U.E."/>
        </authorList>
    </citation>
    <scope>NUCLEOTIDE SEQUENCE [LARGE SCALE GENOMIC DNA]</scope>
    <source>
        <strain evidence="2 3">PGLac3</strain>
    </source>
</reference>
<feature type="domain" description="NAD(P)-binding" evidence="1">
    <location>
        <begin position="6"/>
        <end position="184"/>
    </location>
</feature>
<dbReference type="InterPro" id="IPR036291">
    <property type="entry name" value="NAD(P)-bd_dom_sf"/>
</dbReference>
<comment type="caution">
    <text evidence="2">The sequence shown here is derived from an EMBL/GenBank/DDBJ whole genome shotgun (WGS) entry which is preliminary data.</text>
</comment>
<proteinExistence type="predicted"/>
<dbReference type="Gene3D" id="3.40.50.720">
    <property type="entry name" value="NAD(P)-binding Rossmann-like Domain"/>
    <property type="match status" value="1"/>
</dbReference>
<evidence type="ECO:0000313" key="3">
    <source>
        <dbReference type="Proteomes" id="UP001564626"/>
    </source>
</evidence>
<sequence length="291" mass="31955">MLLITGPSGNVGAELVDLLARDSGGVAWRVASRHPERLRGSGAETVAFDFFDRSTWQAALSGVEALFLLFPLPGGKAAREAIVPFVEAAQRAGCRHVVYVSVVGADRSAVIPHHRVEAALRASTMTWTVLRCGFFAQNLHRRISTHGVDIAERGELFIPAGRGRTTFLDARDAAAVAADALRHPGRHRDVVHHLTGAEPLTMDQVAEELTEALGRPVRYTRPSPPRFAARLRRRGVGWDSIGFMSIVYALTRLGRNAPVTDEVTRLLGRPPTGLAEYLRDSAWRFRDRAWT</sequence>
<dbReference type="SUPFAM" id="SSF51735">
    <property type="entry name" value="NAD(P)-binding Rossmann-fold domains"/>
    <property type="match status" value="1"/>
</dbReference>
<keyword evidence="3" id="KW-1185">Reference proteome</keyword>
<dbReference type="PANTHER" id="PTHR43162">
    <property type="match status" value="1"/>
</dbReference>
<name>A0ABV4CM73_9PSEU</name>
<dbReference type="Gene3D" id="3.90.25.10">
    <property type="entry name" value="UDP-galactose 4-epimerase, domain 1"/>
    <property type="match status" value="1"/>
</dbReference>
<evidence type="ECO:0000313" key="2">
    <source>
        <dbReference type="EMBL" id="MEY8041849.1"/>
    </source>
</evidence>
<gene>
    <name evidence="2" type="ORF">AB8O55_20765</name>
</gene>
<protein>
    <submittedName>
        <fullName evidence="2">NmrA family NAD(P)-binding protein</fullName>
    </submittedName>
</protein>
<dbReference type="RefSeq" id="WP_345361469.1">
    <property type="nucleotide sequence ID" value="NZ_BAABII010000005.1"/>
</dbReference>
<accession>A0ABV4CM73</accession>
<dbReference type="Pfam" id="PF13460">
    <property type="entry name" value="NAD_binding_10"/>
    <property type="match status" value="1"/>
</dbReference>
<dbReference type="Proteomes" id="UP001564626">
    <property type="component" value="Unassembled WGS sequence"/>
</dbReference>
<evidence type="ECO:0000259" key="1">
    <source>
        <dbReference type="Pfam" id="PF13460"/>
    </source>
</evidence>
<organism evidence="2 3">
    <name type="scientific">Saccharopolyspora cebuensis</name>
    <dbReference type="NCBI Taxonomy" id="418759"/>
    <lineage>
        <taxon>Bacteria</taxon>
        <taxon>Bacillati</taxon>
        <taxon>Actinomycetota</taxon>
        <taxon>Actinomycetes</taxon>
        <taxon>Pseudonocardiales</taxon>
        <taxon>Pseudonocardiaceae</taxon>
        <taxon>Saccharopolyspora</taxon>
    </lineage>
</organism>
<dbReference type="InterPro" id="IPR016040">
    <property type="entry name" value="NAD(P)-bd_dom"/>
</dbReference>